<organism evidence="1 2">
    <name type="scientific">Coniosporium uncinatum</name>
    <dbReference type="NCBI Taxonomy" id="93489"/>
    <lineage>
        <taxon>Eukaryota</taxon>
        <taxon>Fungi</taxon>
        <taxon>Dikarya</taxon>
        <taxon>Ascomycota</taxon>
        <taxon>Pezizomycotina</taxon>
        <taxon>Dothideomycetes</taxon>
        <taxon>Dothideomycetes incertae sedis</taxon>
        <taxon>Coniosporium</taxon>
    </lineage>
</organism>
<name>A0ACC3DD95_9PEZI</name>
<reference evidence="1" key="1">
    <citation type="submission" date="2024-09" db="EMBL/GenBank/DDBJ databases">
        <title>Black Yeasts Isolated from many extreme environments.</title>
        <authorList>
            <person name="Coleine C."/>
            <person name="Stajich J.E."/>
            <person name="Selbmann L."/>
        </authorList>
    </citation>
    <scope>NUCLEOTIDE SEQUENCE</scope>
    <source>
        <strain evidence="1">CCFEE 5737</strain>
    </source>
</reference>
<protein>
    <submittedName>
        <fullName evidence="1">Uncharacterized protein</fullName>
    </submittedName>
</protein>
<dbReference type="Proteomes" id="UP001186974">
    <property type="component" value="Unassembled WGS sequence"/>
</dbReference>
<gene>
    <name evidence="1" type="ORF">LTS18_009274</name>
</gene>
<evidence type="ECO:0000313" key="1">
    <source>
        <dbReference type="EMBL" id="KAK3065431.1"/>
    </source>
</evidence>
<comment type="caution">
    <text evidence="1">The sequence shown here is derived from an EMBL/GenBank/DDBJ whole genome shotgun (WGS) entry which is preliminary data.</text>
</comment>
<accession>A0ACC3DD95</accession>
<keyword evidence="2" id="KW-1185">Reference proteome</keyword>
<proteinExistence type="predicted"/>
<evidence type="ECO:0000313" key="2">
    <source>
        <dbReference type="Proteomes" id="UP001186974"/>
    </source>
</evidence>
<dbReference type="EMBL" id="JAWDJW010006336">
    <property type="protein sequence ID" value="KAK3065431.1"/>
    <property type="molecule type" value="Genomic_DNA"/>
</dbReference>
<sequence length="218" mass="24683">MPLIQEHTDALPYIDTPLSASERQLLTEQIRASLPPEASSTLHASIPDLPETDFSPALQAEFARLSANEKYEPNQRVDLSRYEELEPPAPTEPTTDETHPELLAQWDDTLKKSYTSSAYLQARQTNLSLLESFGKNAWLVSNSQQEAILRDLEVELARVKNEVQAVEQERRTRQEGVRGEMEGLEQAWRRGVGRVVETEVAAEGLRREVLERRRHGAA</sequence>